<keyword evidence="2" id="KW-1185">Reference proteome</keyword>
<dbReference type="AlphaFoldDB" id="A0A9W8S638"/>
<reference evidence="1" key="1">
    <citation type="submission" date="2022-09" db="EMBL/GenBank/DDBJ databases">
        <title>Fusarium specimens isolated from Avocado Roots.</title>
        <authorList>
            <person name="Stajich J."/>
            <person name="Roper C."/>
            <person name="Heimlech-Rivalta G."/>
        </authorList>
    </citation>
    <scope>NUCLEOTIDE SEQUENCE</scope>
    <source>
        <strain evidence="1">CF00136</strain>
    </source>
</reference>
<evidence type="ECO:0000313" key="2">
    <source>
        <dbReference type="Proteomes" id="UP001152049"/>
    </source>
</evidence>
<organism evidence="1 2">
    <name type="scientific">Fusarium torreyae</name>
    <dbReference type="NCBI Taxonomy" id="1237075"/>
    <lineage>
        <taxon>Eukaryota</taxon>
        <taxon>Fungi</taxon>
        <taxon>Dikarya</taxon>
        <taxon>Ascomycota</taxon>
        <taxon>Pezizomycotina</taxon>
        <taxon>Sordariomycetes</taxon>
        <taxon>Hypocreomycetidae</taxon>
        <taxon>Hypocreales</taxon>
        <taxon>Nectriaceae</taxon>
        <taxon>Fusarium</taxon>
    </lineage>
</organism>
<name>A0A9W8S638_9HYPO</name>
<dbReference type="EMBL" id="JAOQAZ010000005">
    <property type="protein sequence ID" value="KAJ4266472.1"/>
    <property type="molecule type" value="Genomic_DNA"/>
</dbReference>
<gene>
    <name evidence="1" type="ORF">NW762_004458</name>
</gene>
<accession>A0A9W8S638</accession>
<proteinExistence type="predicted"/>
<dbReference type="OrthoDB" id="3596450at2759"/>
<comment type="caution">
    <text evidence="1">The sequence shown here is derived from an EMBL/GenBank/DDBJ whole genome shotgun (WGS) entry which is preliminary data.</text>
</comment>
<evidence type="ECO:0000313" key="1">
    <source>
        <dbReference type="EMBL" id="KAJ4266472.1"/>
    </source>
</evidence>
<sequence>MDSIEILQSLGYLAVNAKIEGNIDTFWLIDYCIKRRAHVPTKKQANLPPPRVSYQDGRRFIEVLSPYGRDSPWQQSYEVGEDERMECYLFFNSIEIRTEDMCDASTSYHIVDGLYPDFGLLACEEY</sequence>
<protein>
    <submittedName>
        <fullName evidence="1">Uncharacterized protein</fullName>
    </submittedName>
</protein>
<dbReference type="Proteomes" id="UP001152049">
    <property type="component" value="Unassembled WGS sequence"/>
</dbReference>